<protein>
    <submittedName>
        <fullName evidence="1">GDSL family lipase</fullName>
    </submittedName>
</protein>
<dbReference type="SUPFAM" id="SSF52266">
    <property type="entry name" value="SGNH hydrolase"/>
    <property type="match status" value="1"/>
</dbReference>
<reference evidence="1 2" key="1">
    <citation type="submission" date="2017-07" db="EMBL/GenBank/DDBJ databases">
        <title>Leptospira spp. isolated from tropical soils.</title>
        <authorList>
            <person name="Thibeaux R."/>
            <person name="Iraola G."/>
            <person name="Ferres I."/>
            <person name="Bierque E."/>
            <person name="Girault D."/>
            <person name="Soupe-Gilbert M.-E."/>
            <person name="Picardeau M."/>
            <person name="Goarant C."/>
        </authorList>
    </citation>
    <scope>NUCLEOTIDE SEQUENCE [LARGE SCALE GENOMIC DNA]</scope>
    <source>
        <strain evidence="1 2">MCA1-C-A1</strain>
    </source>
</reference>
<dbReference type="Proteomes" id="UP000232196">
    <property type="component" value="Unassembled WGS sequence"/>
</dbReference>
<dbReference type="EMBL" id="NPDN01000006">
    <property type="protein sequence ID" value="PJZ25144.1"/>
    <property type="molecule type" value="Genomic_DNA"/>
</dbReference>
<dbReference type="AlphaFoldDB" id="A0A2M9XBW5"/>
<dbReference type="GO" id="GO:0016788">
    <property type="term" value="F:hydrolase activity, acting on ester bonds"/>
    <property type="evidence" value="ECO:0007669"/>
    <property type="project" value="UniProtKB-ARBA"/>
</dbReference>
<name>A0A2M9XBW5_9LEPT</name>
<keyword evidence="2" id="KW-1185">Reference proteome</keyword>
<evidence type="ECO:0000313" key="2">
    <source>
        <dbReference type="Proteomes" id="UP000232196"/>
    </source>
</evidence>
<dbReference type="InterPro" id="IPR036514">
    <property type="entry name" value="SGNH_hydro_sf"/>
</dbReference>
<proteinExistence type="predicted"/>
<dbReference type="CDD" id="cd00229">
    <property type="entry name" value="SGNH_hydrolase"/>
    <property type="match status" value="1"/>
</dbReference>
<dbReference type="Gene3D" id="3.40.50.1110">
    <property type="entry name" value="SGNH hydrolase"/>
    <property type="match status" value="1"/>
</dbReference>
<accession>A0A2M9XBW5</accession>
<evidence type="ECO:0000313" key="1">
    <source>
        <dbReference type="EMBL" id="PJZ25144.1"/>
    </source>
</evidence>
<sequence length="364" mass="41762">MREISYSRKIRFQFLLYSIFLFLLLEVLLRLPTFPSIQFRLDDKKLHCLQTSGGLFSIPWMRLYQNQSLELYHPEKNIRYHVSTDFRGERFTSVGSANGSDSAGRNSYNVNAPEIWVLGDSVALGYLVSDQESLPWALQNELIKYKKSDIVRNLGVDALGSFGIQERLTEVLQTSPPPKVAYWIYHISDFTDSFRELELQNSVKKRIFVRVSYFLSKYSAVFNAFKISYEKYKPESADNLVIPSSGSVLGPDHPHRKAAVSLFTYVKEKNIPLVLVFLPEPNEKYEPIVDSALVKEVRQIAIDSKIPVLDLQQPIYDYWKKGNQEIFLPKDGHPNPALYRFIAEELGKGIIKIISHGAHREHGG</sequence>
<gene>
    <name evidence="1" type="ORF">CH357_13130</name>
</gene>
<dbReference type="NCBIfam" id="NF047474">
    <property type="entry name" value="GDSL_LA_2486"/>
    <property type="match status" value="1"/>
</dbReference>
<organism evidence="1 2">
    <name type="scientific">Leptospira hartskeerlii</name>
    <dbReference type="NCBI Taxonomy" id="2023177"/>
    <lineage>
        <taxon>Bacteria</taxon>
        <taxon>Pseudomonadati</taxon>
        <taxon>Spirochaetota</taxon>
        <taxon>Spirochaetia</taxon>
        <taxon>Leptospirales</taxon>
        <taxon>Leptospiraceae</taxon>
        <taxon>Leptospira</taxon>
    </lineage>
</organism>
<comment type="caution">
    <text evidence="1">The sequence shown here is derived from an EMBL/GenBank/DDBJ whole genome shotgun (WGS) entry which is preliminary data.</text>
</comment>
<dbReference type="RefSeq" id="WP_100707214.1">
    <property type="nucleotide sequence ID" value="NZ_NPDN01000006.1"/>
</dbReference>